<protein>
    <submittedName>
        <fullName evidence="2">Uncharacterized protein</fullName>
    </submittedName>
</protein>
<organism evidence="2 3">
    <name type="scientific">Phytophthora megakarya</name>
    <dbReference type="NCBI Taxonomy" id="4795"/>
    <lineage>
        <taxon>Eukaryota</taxon>
        <taxon>Sar</taxon>
        <taxon>Stramenopiles</taxon>
        <taxon>Oomycota</taxon>
        <taxon>Peronosporomycetes</taxon>
        <taxon>Peronosporales</taxon>
        <taxon>Peronosporaceae</taxon>
        <taxon>Phytophthora</taxon>
    </lineage>
</organism>
<proteinExistence type="predicted"/>
<gene>
    <name evidence="2" type="ORF">PHMEG_00029672</name>
</gene>
<feature type="region of interest" description="Disordered" evidence="1">
    <location>
        <begin position="93"/>
        <end position="132"/>
    </location>
</feature>
<name>A0A225V208_9STRA</name>
<keyword evidence="3" id="KW-1185">Reference proteome</keyword>
<accession>A0A225V208</accession>
<dbReference type="PANTHER" id="PTHR40866:SF1">
    <property type="entry name" value="BED-TYPE DOMAIN-CONTAINING PROTEIN"/>
    <property type="match status" value="1"/>
</dbReference>
<dbReference type="OrthoDB" id="127901at2759"/>
<evidence type="ECO:0000313" key="2">
    <source>
        <dbReference type="EMBL" id="OWY99334.1"/>
    </source>
</evidence>
<evidence type="ECO:0000313" key="3">
    <source>
        <dbReference type="Proteomes" id="UP000198211"/>
    </source>
</evidence>
<evidence type="ECO:0000256" key="1">
    <source>
        <dbReference type="SAM" id="MobiDB-lite"/>
    </source>
</evidence>
<sequence length="132" mass="14822">MPSPAANRRPKALLVELADVESVSMKLQSEDLNLLDTRDLPDGLLEVKPNLRHYLAPSADIVAAPELDNGVVKILGGRVWQLSRAEKAALKPFERETSAAAAATEETTKRLLQQGHASERWQWRRPQRRQKH</sequence>
<dbReference type="Proteomes" id="UP000198211">
    <property type="component" value="Unassembled WGS sequence"/>
</dbReference>
<dbReference type="PANTHER" id="PTHR40866">
    <property type="entry name" value="BED-TYPE DOMAIN-CONTAINING PROTEIN"/>
    <property type="match status" value="1"/>
</dbReference>
<dbReference type="AlphaFoldDB" id="A0A225V208"/>
<comment type="caution">
    <text evidence="2">The sequence shown here is derived from an EMBL/GenBank/DDBJ whole genome shotgun (WGS) entry which is preliminary data.</text>
</comment>
<feature type="compositionally biased region" description="Basic residues" evidence="1">
    <location>
        <begin position="123"/>
        <end position="132"/>
    </location>
</feature>
<reference evidence="3" key="1">
    <citation type="submission" date="2017-03" db="EMBL/GenBank/DDBJ databases">
        <title>Phytopthora megakarya and P. palmivora, two closely related causual agents of cacao black pod achieved similar genome size and gene model numbers by different mechanisms.</title>
        <authorList>
            <person name="Ali S."/>
            <person name="Shao J."/>
            <person name="Larry D.J."/>
            <person name="Kronmiller B."/>
            <person name="Shen D."/>
            <person name="Strem M.D."/>
            <person name="Melnick R.L."/>
            <person name="Guiltinan M.J."/>
            <person name="Tyler B.M."/>
            <person name="Meinhardt L.W."/>
            <person name="Bailey B.A."/>
        </authorList>
    </citation>
    <scope>NUCLEOTIDE SEQUENCE [LARGE SCALE GENOMIC DNA]</scope>
    <source>
        <strain evidence="3">zdho120</strain>
    </source>
</reference>
<dbReference type="EMBL" id="NBNE01008579">
    <property type="protein sequence ID" value="OWY99334.1"/>
    <property type="molecule type" value="Genomic_DNA"/>
</dbReference>